<dbReference type="SUPFAM" id="SSF53300">
    <property type="entry name" value="vWA-like"/>
    <property type="match status" value="1"/>
</dbReference>
<dbReference type="PANTHER" id="PTHR47763:SF1">
    <property type="entry name" value="DUF659 DOMAIN-CONTAINING PROTEIN"/>
    <property type="match status" value="1"/>
</dbReference>
<dbReference type="Pfam" id="PF00092">
    <property type="entry name" value="VWA"/>
    <property type="match status" value="1"/>
</dbReference>
<evidence type="ECO:0000313" key="2">
    <source>
        <dbReference type="EMBL" id="HCQ40669.1"/>
    </source>
</evidence>
<accession>A0A656PMP1</accession>
<reference evidence="2 3" key="1">
    <citation type="journal article" date="2018" name="Nat. Biotechnol.">
        <title>A standardized bacterial taxonomy based on genome phylogeny substantially revises the tree of life.</title>
        <authorList>
            <person name="Parks D.H."/>
            <person name="Chuvochina M."/>
            <person name="Waite D.W."/>
            <person name="Rinke C."/>
            <person name="Skarshewski A."/>
            <person name="Chaumeil P.A."/>
            <person name="Hugenholtz P."/>
        </authorList>
    </citation>
    <scope>NUCLEOTIDE SEQUENCE [LARGE SCALE GENOMIC DNA]</scope>
    <source>
        <strain evidence="2">UBA12021</strain>
    </source>
</reference>
<evidence type="ECO:0000313" key="3">
    <source>
        <dbReference type="Proteomes" id="UP000262056"/>
    </source>
</evidence>
<dbReference type="InterPro" id="IPR002035">
    <property type="entry name" value="VWF_A"/>
</dbReference>
<comment type="caution">
    <text evidence="2">The sequence shown here is derived from an EMBL/GenBank/DDBJ whole genome shotgun (WGS) entry which is preliminary data.</text>
</comment>
<dbReference type="CDD" id="cd00198">
    <property type="entry name" value="vWFA"/>
    <property type="match status" value="1"/>
</dbReference>
<dbReference type="Gene3D" id="3.40.50.410">
    <property type="entry name" value="von Willebrand factor, type A domain"/>
    <property type="match status" value="1"/>
</dbReference>
<sequence>MDNKPAKRTSTTVITTGKGQNKSIVASKPVITSQTAKIAGGNQVDIVFVFDTTGSMDDEIDGLLSTCTQFVSETQSMGLDANFELISFGDISVPGGGDKIEVVTPLTGEIERIKFGLSHIPRNNGFGNVGETCLEAIQEAFRTQYRPKSVKVLILITDEPAITERFTPEQIIRELKHREYLTFVIAIDTPYYRDMALNNGGIWKQISSDTDLSEILRIFNEIAKKVSVVTKQVHLLGGSVSKYLALNPPKR</sequence>
<dbReference type="PANTHER" id="PTHR47763">
    <property type="entry name" value="ALPHA-PROTEIN KINASE VWKA"/>
    <property type="match status" value="1"/>
</dbReference>
<proteinExistence type="predicted"/>
<dbReference type="AlphaFoldDB" id="A0A656PMP1"/>
<dbReference type="GO" id="GO:0004674">
    <property type="term" value="F:protein serine/threonine kinase activity"/>
    <property type="evidence" value="ECO:0007669"/>
    <property type="project" value="TreeGrafter"/>
</dbReference>
<dbReference type="GO" id="GO:0005737">
    <property type="term" value="C:cytoplasm"/>
    <property type="evidence" value="ECO:0007669"/>
    <property type="project" value="TreeGrafter"/>
</dbReference>
<gene>
    <name evidence="2" type="ORF">DIU24_03090</name>
</gene>
<feature type="domain" description="VWFA" evidence="1">
    <location>
        <begin position="45"/>
        <end position="222"/>
    </location>
</feature>
<dbReference type="SMART" id="SM00327">
    <property type="entry name" value="VWA"/>
    <property type="match status" value="1"/>
</dbReference>
<dbReference type="EMBL" id="DQFB01000004">
    <property type="protein sequence ID" value="HCQ40669.1"/>
    <property type="molecule type" value="Genomic_DNA"/>
</dbReference>
<dbReference type="InterPro" id="IPR052969">
    <property type="entry name" value="Thr-specific_kinase-like"/>
</dbReference>
<name>A0A656PMP1_UNCKA</name>
<organism evidence="2 3">
    <name type="scientific">candidate division WWE3 bacterium</name>
    <dbReference type="NCBI Taxonomy" id="2053526"/>
    <lineage>
        <taxon>Bacteria</taxon>
        <taxon>Katanobacteria</taxon>
    </lineage>
</organism>
<dbReference type="PROSITE" id="PS50234">
    <property type="entry name" value="VWFA"/>
    <property type="match status" value="1"/>
</dbReference>
<dbReference type="InterPro" id="IPR036465">
    <property type="entry name" value="vWFA_dom_sf"/>
</dbReference>
<protein>
    <submittedName>
        <fullName evidence="2">VWA domain-containing protein</fullName>
    </submittedName>
</protein>
<dbReference type="Proteomes" id="UP000262056">
    <property type="component" value="Unassembled WGS sequence"/>
</dbReference>
<evidence type="ECO:0000259" key="1">
    <source>
        <dbReference type="PROSITE" id="PS50234"/>
    </source>
</evidence>